<organism evidence="2 3">
    <name type="scientific">Pristionchus fissidentatus</name>
    <dbReference type="NCBI Taxonomy" id="1538716"/>
    <lineage>
        <taxon>Eukaryota</taxon>
        <taxon>Metazoa</taxon>
        <taxon>Ecdysozoa</taxon>
        <taxon>Nematoda</taxon>
        <taxon>Chromadorea</taxon>
        <taxon>Rhabditida</taxon>
        <taxon>Rhabditina</taxon>
        <taxon>Diplogasteromorpha</taxon>
        <taxon>Diplogasteroidea</taxon>
        <taxon>Neodiplogasteridae</taxon>
        <taxon>Pristionchus</taxon>
    </lineage>
</organism>
<feature type="non-terminal residue" evidence="2">
    <location>
        <position position="91"/>
    </location>
</feature>
<evidence type="ECO:0000256" key="1">
    <source>
        <dbReference type="SAM" id="MobiDB-lite"/>
    </source>
</evidence>
<evidence type="ECO:0000313" key="2">
    <source>
        <dbReference type="EMBL" id="GMT25445.1"/>
    </source>
</evidence>
<dbReference type="Proteomes" id="UP001432322">
    <property type="component" value="Unassembled WGS sequence"/>
</dbReference>
<comment type="caution">
    <text evidence="2">The sequence shown here is derived from an EMBL/GenBank/DDBJ whole genome shotgun (WGS) entry which is preliminary data.</text>
</comment>
<reference evidence="2" key="1">
    <citation type="submission" date="2023-10" db="EMBL/GenBank/DDBJ databases">
        <title>Genome assembly of Pristionchus species.</title>
        <authorList>
            <person name="Yoshida K."/>
            <person name="Sommer R.J."/>
        </authorList>
    </citation>
    <scope>NUCLEOTIDE SEQUENCE</scope>
    <source>
        <strain evidence="2">RS5133</strain>
    </source>
</reference>
<dbReference type="AlphaFoldDB" id="A0AAV5W0T9"/>
<keyword evidence="3" id="KW-1185">Reference proteome</keyword>
<sequence length="91" mass="11182">RQSESCRNRGSRRSQEAPGGGQWHRRQRGLHRFRSRLSKHGGRRIKCRFDHLQQRGSQAPSDDQWHRRQRQLHRFWRQLSQYGGLRIWQRL</sequence>
<evidence type="ECO:0000313" key="3">
    <source>
        <dbReference type="Proteomes" id="UP001432322"/>
    </source>
</evidence>
<dbReference type="EMBL" id="BTSY01000004">
    <property type="protein sequence ID" value="GMT25445.1"/>
    <property type="molecule type" value="Genomic_DNA"/>
</dbReference>
<proteinExistence type="predicted"/>
<feature type="non-terminal residue" evidence="2">
    <location>
        <position position="1"/>
    </location>
</feature>
<protein>
    <submittedName>
        <fullName evidence="2">Uncharacterized protein</fullName>
    </submittedName>
</protein>
<name>A0AAV5W0T9_9BILA</name>
<gene>
    <name evidence="2" type="ORF">PFISCL1PPCAC_16742</name>
</gene>
<feature type="region of interest" description="Disordered" evidence="1">
    <location>
        <begin position="1"/>
        <end position="41"/>
    </location>
</feature>
<feature type="compositionally biased region" description="Basic residues" evidence="1">
    <location>
        <begin position="23"/>
        <end position="41"/>
    </location>
</feature>
<accession>A0AAV5W0T9</accession>